<keyword evidence="1 5" id="KW-0328">Glycosyltransferase</keyword>
<evidence type="ECO:0000256" key="4">
    <source>
        <dbReference type="ARBA" id="ARBA00023027"/>
    </source>
</evidence>
<dbReference type="Gene3D" id="3.90.228.10">
    <property type="match status" value="1"/>
</dbReference>
<evidence type="ECO:0000256" key="2">
    <source>
        <dbReference type="ARBA" id="ARBA00022679"/>
    </source>
</evidence>
<name>A0A9P4KHM8_9PLEO</name>
<sequence length="1343" mass="151220">MNTSNCYITLGLNSVTQRSPTPFSKKTLFGKKKSDEWHKQIDSTAGTLRPADQRFPWSFISKHTDYYLKKKGKLAQTDIDIRLALMIEGHEARDVAVAACAHVMSPQAIRALLNIELNVAPATFYGLEMYLQCIIAANYCNSKTFTDLEAQWATHLLPYATHGNDTAGRYLQGFCALLRVTDVPNMSILPDFSILASRAFKYFALQLEDLKLRCAWVNAHSTTAWMASLTNNSPATTPPGHLLPEHILDSQFPIWRIWALWKPNLERIALLDELDSEKRAILPDMLALEGPDFISGRHATLREGLIAQYRAERPFVRFRSLIVHVPSYTKDELREILDRTSLALETALRRDYKAFRLFVKLTISRPITDEALLLLQAVSKIPETPLYSISEVVYEVYTAQGNIGGRHISCLGHLIPTLDDNRSGDLRRILFCPWLIKGLEQCLRDCQLAVRTHIEKGLTWEHLALEVHAFCFSLKGSQSCFPHLDSRIRAQLDVLPSVTDMDNALDIYRAAGGHNTRVEGFRNIVKDSVEAFCMNQLIQCEKITRDLRRTMDILLQVWRHTKSTDYRTLAVAIANNLDEIETRCSCLGEITALSNQFASDLLDIMQNFEECEQNCIKLTRILANRDYTDAVECWRSILYMLLDKQSDTIIDYTLNHFKVWEWFQWILDLSTIFPDLIINSKSSAPTPLRENLHLWVQKLSEYMPCITRLEEKAEGNKQATSCILKGGDGIWEDYLLNIVKSLTAADGWPAEGLMQRVAGRLSGKGGNANEISCCLRALLELSEEGLSFCQRLWDSNQDKSIPIAVQEVIVSGLLEDDDIQESDQAAIRILSSFMNLEIYEGEKYIPRNNLLEARKYYDEEEAEIIKEANRLEEIQKALKARDPFGTTLLLDQLGIQDTDPLDDEIEALPLDVIDAVEKHGKNEIEISFPLNQFTDLERAALGLKTAKTLLVRLFIDYTGSMPPAFCVHLDSDPNFQELTIEHTPWVCFQGSKEPESQYCRGWATPFTWQLNRILHRFLITNGVSIANLHRYIKARMVDLAYSCIVCDSDHNSKTARLRRLMPCHSFSCMRIFNSLPIDVRIPEIRFDPFAVDMLLTGVYAAAMSGRTELLPCCPIRTTQAVIAILNSLPFLSVLQTCTNLSQTLSNAHKDAEQLLTWACTQYRGLIASASGLCRIPGLAAGTHQFVLANANPELESNFAARISKELRNNSPPTRVLFHGTSLDRLPSILAQGLLVKSGTNLQRTGAAHGRGIYLAVDPATSFSYSPSAVSWRNSGLNNMRMLLGCEVVGNINSPTPGIHVIRDEKSVMVRYVFFFTATAHAPNTNHIVTPMLSAMTALRGGSV</sequence>
<dbReference type="EC" id="2.4.2.-" evidence="5"/>
<accession>A0A9P4KHM8</accession>
<dbReference type="SUPFAM" id="SSF56399">
    <property type="entry name" value="ADP-ribosylation"/>
    <property type="match status" value="1"/>
</dbReference>
<feature type="domain" description="PARP catalytic" evidence="6">
    <location>
        <begin position="1131"/>
        <end position="1343"/>
    </location>
</feature>
<comment type="caution">
    <text evidence="7">The sequence shown here is derived from an EMBL/GenBank/DDBJ whole genome shotgun (WGS) entry which is preliminary data.</text>
</comment>
<protein>
    <recommendedName>
        <fullName evidence="5">Poly [ADP-ribose] polymerase</fullName>
        <shortName evidence="5">PARP</shortName>
        <ecNumber evidence="5">2.4.2.-</ecNumber>
    </recommendedName>
</protein>
<proteinExistence type="predicted"/>
<keyword evidence="2 5" id="KW-0808">Transferase</keyword>
<evidence type="ECO:0000256" key="5">
    <source>
        <dbReference type="RuleBase" id="RU362114"/>
    </source>
</evidence>
<dbReference type="Proteomes" id="UP000800093">
    <property type="component" value="Unassembled WGS sequence"/>
</dbReference>
<evidence type="ECO:0000256" key="1">
    <source>
        <dbReference type="ARBA" id="ARBA00022676"/>
    </source>
</evidence>
<organism evidence="7 8">
    <name type="scientific">Lojkania enalia</name>
    <dbReference type="NCBI Taxonomy" id="147567"/>
    <lineage>
        <taxon>Eukaryota</taxon>
        <taxon>Fungi</taxon>
        <taxon>Dikarya</taxon>
        <taxon>Ascomycota</taxon>
        <taxon>Pezizomycotina</taxon>
        <taxon>Dothideomycetes</taxon>
        <taxon>Pleosporomycetidae</taxon>
        <taxon>Pleosporales</taxon>
        <taxon>Pleosporales incertae sedis</taxon>
        <taxon>Lojkania</taxon>
    </lineage>
</organism>
<dbReference type="InterPro" id="IPR012317">
    <property type="entry name" value="Poly(ADP-ribose)pol_cat_dom"/>
</dbReference>
<evidence type="ECO:0000313" key="7">
    <source>
        <dbReference type="EMBL" id="KAF2268921.1"/>
    </source>
</evidence>
<dbReference type="GO" id="GO:0016779">
    <property type="term" value="F:nucleotidyltransferase activity"/>
    <property type="evidence" value="ECO:0007669"/>
    <property type="project" value="UniProtKB-KW"/>
</dbReference>
<reference evidence="8" key="1">
    <citation type="journal article" date="2020" name="Stud. Mycol.">
        <title>101 Dothideomycetes genomes: A test case for predicting lifestyles and emergence of pathogens.</title>
        <authorList>
            <person name="Haridas S."/>
            <person name="Albert R."/>
            <person name="Binder M."/>
            <person name="Bloem J."/>
            <person name="LaButti K."/>
            <person name="Salamov A."/>
            <person name="Andreopoulos B."/>
            <person name="Baker S."/>
            <person name="Barry K."/>
            <person name="Bills G."/>
            <person name="Bluhm B."/>
            <person name="Cannon C."/>
            <person name="Castanera R."/>
            <person name="Culley D."/>
            <person name="Daum C."/>
            <person name="Ezra D."/>
            <person name="Gonzalez J."/>
            <person name="Henrissat B."/>
            <person name="Kuo A."/>
            <person name="Liang C."/>
            <person name="Lipzen A."/>
            <person name="Lutzoni F."/>
            <person name="Magnuson J."/>
            <person name="Mondo S."/>
            <person name="Nolan M."/>
            <person name="Ohm R."/>
            <person name="Pangilinan J."/>
            <person name="Park H.-J."/>
            <person name="Ramirez L."/>
            <person name="Alfaro M."/>
            <person name="Sun H."/>
            <person name="Tritt A."/>
            <person name="Yoshinaga Y."/>
            <person name="Zwiers L.-H."/>
            <person name="Turgeon B."/>
            <person name="Goodwin S."/>
            <person name="Spatafora J."/>
            <person name="Crous P."/>
            <person name="Grigoriev I."/>
        </authorList>
    </citation>
    <scope>NUCLEOTIDE SEQUENCE [LARGE SCALE GENOMIC DNA]</scope>
    <source>
        <strain evidence="8">CBS 304.66</strain>
    </source>
</reference>
<dbReference type="PROSITE" id="PS51059">
    <property type="entry name" value="PARP_CATALYTIC"/>
    <property type="match status" value="1"/>
</dbReference>
<evidence type="ECO:0000313" key="8">
    <source>
        <dbReference type="Proteomes" id="UP000800093"/>
    </source>
</evidence>
<dbReference type="OrthoDB" id="109543at2759"/>
<dbReference type="PANTHER" id="PTHR21328">
    <property type="entry name" value="POLY ADP-RIBOSE POLYMERASE FAMILY, MEMBER PARP"/>
    <property type="match status" value="1"/>
</dbReference>
<gene>
    <name evidence="7" type="ORF">CC78DRAFT_331302</name>
</gene>
<dbReference type="EMBL" id="ML986584">
    <property type="protein sequence ID" value="KAF2268921.1"/>
    <property type="molecule type" value="Genomic_DNA"/>
</dbReference>
<evidence type="ECO:0000256" key="3">
    <source>
        <dbReference type="ARBA" id="ARBA00022695"/>
    </source>
</evidence>
<keyword evidence="3" id="KW-0548">Nucleotidyltransferase</keyword>
<evidence type="ECO:0000259" key="6">
    <source>
        <dbReference type="PROSITE" id="PS51059"/>
    </source>
</evidence>
<keyword evidence="4 5" id="KW-0520">NAD</keyword>
<dbReference type="Pfam" id="PF00644">
    <property type="entry name" value="PARP"/>
    <property type="match status" value="1"/>
</dbReference>
<dbReference type="GO" id="GO:0003950">
    <property type="term" value="F:NAD+ poly-ADP-ribosyltransferase activity"/>
    <property type="evidence" value="ECO:0007669"/>
    <property type="project" value="UniProtKB-UniRule"/>
</dbReference>
<keyword evidence="8" id="KW-1185">Reference proteome</keyword>
<dbReference type="InterPro" id="IPR051838">
    <property type="entry name" value="ARTD_PARP"/>
</dbReference>